<accession>A0A937W2Z1</accession>
<organism evidence="1 2">
    <name type="scientific">Tectimicrobiota bacterium</name>
    <dbReference type="NCBI Taxonomy" id="2528274"/>
    <lineage>
        <taxon>Bacteria</taxon>
        <taxon>Pseudomonadati</taxon>
        <taxon>Nitrospinota/Tectimicrobiota group</taxon>
        <taxon>Candidatus Tectimicrobiota</taxon>
    </lineage>
</organism>
<comment type="caution">
    <text evidence="1">The sequence shown here is derived from an EMBL/GenBank/DDBJ whole genome shotgun (WGS) entry which is preliminary data.</text>
</comment>
<dbReference type="EMBL" id="VGLS01000404">
    <property type="protein sequence ID" value="MBM3224780.1"/>
    <property type="molecule type" value="Genomic_DNA"/>
</dbReference>
<protein>
    <submittedName>
        <fullName evidence="1">Uncharacterized protein</fullName>
    </submittedName>
</protein>
<dbReference type="Proteomes" id="UP000712673">
    <property type="component" value="Unassembled WGS sequence"/>
</dbReference>
<evidence type="ECO:0000313" key="1">
    <source>
        <dbReference type="EMBL" id="MBM3224780.1"/>
    </source>
</evidence>
<sequence>MELYYAAGWTDGLPVVPPTRARVQAMIEHSGRAASDLVAELPPKGGKATVERIATNAVMAGCLPAYMPVVLTAIEAMLETRFNLRGVLCSTHVSTPLLILNGPIVQTLHVNSGHNVFGPGWRANATIGRAVQLTLVNLGGAQPGVLDKATFGHPGKYTYCIAEHEAASPWEPLHVERGFQPGDSTVTVYPAEAPHNINNHGSQTARDLLTVVADCMSILGSNHMYLGGECFLVFSPEHAATIAGSGWRKQEVRAWLYERARQPLRLLRVGGMYGPETQRNLWPRWVDHDDPEFLVPPVRRAEDISILVAGGAGKHSIFLPGWGSRSVTRKIPC</sequence>
<dbReference type="AlphaFoldDB" id="A0A937W2Z1"/>
<gene>
    <name evidence="1" type="ORF">FJZ47_13380</name>
</gene>
<name>A0A937W2Z1_UNCTE</name>
<reference evidence="1" key="1">
    <citation type="submission" date="2019-03" db="EMBL/GenBank/DDBJ databases">
        <title>Lake Tanganyika Metagenome-Assembled Genomes (MAGs).</title>
        <authorList>
            <person name="Tran P."/>
        </authorList>
    </citation>
    <scope>NUCLEOTIDE SEQUENCE</scope>
    <source>
        <strain evidence="1">K_DeepCast_65m_m2_066</strain>
    </source>
</reference>
<proteinExistence type="predicted"/>
<evidence type="ECO:0000313" key="2">
    <source>
        <dbReference type="Proteomes" id="UP000712673"/>
    </source>
</evidence>